<evidence type="ECO:0000313" key="7">
    <source>
        <dbReference type="EMBL" id="KPJ18048.1"/>
    </source>
</evidence>
<evidence type="ECO:0000256" key="5">
    <source>
        <dbReference type="SAM" id="MobiDB-lite"/>
    </source>
</evidence>
<dbReference type="FunCoup" id="A0A194RJP2">
    <property type="interactions" value="6"/>
</dbReference>
<keyword evidence="1 7" id="KW-0645">Protease</keyword>
<protein>
    <submittedName>
        <fullName evidence="7">Transmembrane protease serine 11D</fullName>
    </submittedName>
</protein>
<keyword evidence="7" id="KW-0812">Transmembrane</keyword>
<dbReference type="InterPro" id="IPR033116">
    <property type="entry name" value="TRYPSIN_SER"/>
</dbReference>
<dbReference type="InterPro" id="IPR009003">
    <property type="entry name" value="Peptidase_S1_PA"/>
</dbReference>
<dbReference type="AlphaFoldDB" id="A0A194RJP2"/>
<evidence type="ECO:0000313" key="8">
    <source>
        <dbReference type="Proteomes" id="UP000053240"/>
    </source>
</evidence>
<dbReference type="Pfam" id="PF00089">
    <property type="entry name" value="Trypsin"/>
    <property type="match status" value="1"/>
</dbReference>
<dbReference type="PROSITE" id="PS00135">
    <property type="entry name" value="TRYPSIN_SER"/>
    <property type="match status" value="1"/>
</dbReference>
<keyword evidence="4" id="KW-1015">Disulfide bond</keyword>
<dbReference type="SMART" id="SM00020">
    <property type="entry name" value="Tryp_SPc"/>
    <property type="match status" value="1"/>
</dbReference>
<keyword evidence="2" id="KW-0378">Hydrolase</keyword>
<keyword evidence="3" id="KW-0720">Serine protease</keyword>
<organism evidence="7 8">
    <name type="scientific">Papilio machaon</name>
    <name type="common">Old World swallowtail butterfly</name>
    <dbReference type="NCBI Taxonomy" id="76193"/>
    <lineage>
        <taxon>Eukaryota</taxon>
        <taxon>Metazoa</taxon>
        <taxon>Ecdysozoa</taxon>
        <taxon>Arthropoda</taxon>
        <taxon>Hexapoda</taxon>
        <taxon>Insecta</taxon>
        <taxon>Pterygota</taxon>
        <taxon>Neoptera</taxon>
        <taxon>Endopterygota</taxon>
        <taxon>Lepidoptera</taxon>
        <taxon>Glossata</taxon>
        <taxon>Ditrysia</taxon>
        <taxon>Papilionoidea</taxon>
        <taxon>Papilionidae</taxon>
        <taxon>Papilioninae</taxon>
        <taxon>Papilio</taxon>
    </lineage>
</organism>
<name>A0A194RJP2_PAPMA</name>
<dbReference type="GO" id="GO:0004252">
    <property type="term" value="F:serine-type endopeptidase activity"/>
    <property type="evidence" value="ECO:0007669"/>
    <property type="project" value="InterPro"/>
</dbReference>
<dbReference type="InterPro" id="IPR050430">
    <property type="entry name" value="Peptidase_S1"/>
</dbReference>
<dbReference type="InterPro" id="IPR043504">
    <property type="entry name" value="Peptidase_S1_PA_chymotrypsin"/>
</dbReference>
<dbReference type="InParanoid" id="A0A194RJP2"/>
<evidence type="ECO:0000256" key="1">
    <source>
        <dbReference type="ARBA" id="ARBA00022670"/>
    </source>
</evidence>
<dbReference type="PROSITE" id="PS50240">
    <property type="entry name" value="TRYPSIN_DOM"/>
    <property type="match status" value="1"/>
</dbReference>
<evidence type="ECO:0000259" key="6">
    <source>
        <dbReference type="PROSITE" id="PS50240"/>
    </source>
</evidence>
<evidence type="ECO:0000256" key="2">
    <source>
        <dbReference type="ARBA" id="ARBA00022801"/>
    </source>
</evidence>
<evidence type="ECO:0000256" key="3">
    <source>
        <dbReference type="ARBA" id="ARBA00022825"/>
    </source>
</evidence>
<keyword evidence="8" id="KW-1185">Reference proteome</keyword>
<evidence type="ECO:0000256" key="4">
    <source>
        <dbReference type="ARBA" id="ARBA00023157"/>
    </source>
</evidence>
<dbReference type="SUPFAM" id="SSF50494">
    <property type="entry name" value="Trypsin-like serine proteases"/>
    <property type="match status" value="1"/>
</dbReference>
<feature type="region of interest" description="Disordered" evidence="5">
    <location>
        <begin position="189"/>
        <end position="209"/>
    </location>
</feature>
<dbReference type="InterPro" id="IPR001254">
    <property type="entry name" value="Trypsin_dom"/>
</dbReference>
<dbReference type="PANTHER" id="PTHR24276">
    <property type="entry name" value="POLYSERASE-RELATED"/>
    <property type="match status" value="1"/>
</dbReference>
<gene>
    <name evidence="7" type="ORF">RR48_11896</name>
</gene>
<keyword evidence="7" id="KW-0472">Membrane</keyword>
<dbReference type="EMBL" id="KQ460045">
    <property type="protein sequence ID" value="KPJ18048.1"/>
    <property type="molecule type" value="Genomic_DNA"/>
</dbReference>
<dbReference type="Gene3D" id="2.40.10.10">
    <property type="entry name" value="Trypsin-like serine proteases"/>
    <property type="match status" value="2"/>
</dbReference>
<dbReference type="Proteomes" id="UP000053240">
    <property type="component" value="Unassembled WGS sequence"/>
</dbReference>
<dbReference type="PANTHER" id="PTHR24276:SF91">
    <property type="entry name" value="AT26814P-RELATED"/>
    <property type="match status" value="1"/>
</dbReference>
<reference evidence="7 8" key="1">
    <citation type="journal article" date="2015" name="Nat. Commun.">
        <title>Outbred genome sequencing and CRISPR/Cas9 gene editing in butterflies.</title>
        <authorList>
            <person name="Li X."/>
            <person name="Fan D."/>
            <person name="Zhang W."/>
            <person name="Liu G."/>
            <person name="Zhang L."/>
            <person name="Zhao L."/>
            <person name="Fang X."/>
            <person name="Chen L."/>
            <person name="Dong Y."/>
            <person name="Chen Y."/>
            <person name="Ding Y."/>
            <person name="Zhao R."/>
            <person name="Feng M."/>
            <person name="Zhu Y."/>
            <person name="Feng Y."/>
            <person name="Jiang X."/>
            <person name="Zhu D."/>
            <person name="Xiang H."/>
            <person name="Feng X."/>
            <person name="Li S."/>
            <person name="Wang J."/>
            <person name="Zhang G."/>
            <person name="Kronforst M.R."/>
            <person name="Wang W."/>
        </authorList>
    </citation>
    <scope>NUCLEOTIDE SEQUENCE [LARGE SCALE GENOMIC DNA]</scope>
    <source>
        <strain evidence="7">Ya'a_city_454_Pm</strain>
        <tissue evidence="7">Whole body</tissue>
    </source>
</reference>
<sequence>MFNKPVKVMRTIKKILKHEKYNDQSMANDIALLYLERSLPLGKYIQRVTIRRWHSPNEIASVAGWGIVNRVTNKDTIHLKRALQKLISPRVCASFGGMFTGMMCAKSPEKNTSPASGDSGSALITKDMQQIGLVSYIFSEYPNMPIYTNVANEQTASWIRRNSEENVAHRHPQMQIRCLPLINGEEDAQKEDISPSYASPLPPNPLPRGLKLGLRYHTH</sequence>
<feature type="domain" description="Peptidase S1" evidence="6">
    <location>
        <begin position="1"/>
        <end position="164"/>
    </location>
</feature>
<proteinExistence type="predicted"/>
<accession>A0A194RJP2</accession>
<dbReference type="GO" id="GO:0006508">
    <property type="term" value="P:proteolysis"/>
    <property type="evidence" value="ECO:0007669"/>
    <property type="project" value="UniProtKB-KW"/>
</dbReference>